<feature type="domain" description="RiboL-PSP-HEPN" evidence="1">
    <location>
        <begin position="19"/>
        <end position="242"/>
    </location>
</feature>
<dbReference type="RefSeq" id="WP_133261434.1">
    <property type="nucleotide sequence ID" value="NZ_SJCY01000002.1"/>
</dbReference>
<keyword evidence="3" id="KW-1185">Reference proteome</keyword>
<evidence type="ECO:0000259" key="1">
    <source>
        <dbReference type="Pfam" id="PF18735"/>
    </source>
</evidence>
<sequence length="257" mass="29526">MSDIIELKHYSYRLYLTLLKEHVKIKTLKPTSQEEDCVKAFCVLTHAALEEYFEKLTLKTVKNAYKKYKTKRFIESIPTTQDEIDNLNLLISQLIKTLVLSSSYSVYSRNNSDALKEHKLKLERVTEIYKSGSNLTLQDVTELTKKSDSYTKEILKETVKFFDNYVDNNHGASLKYILKLFIPVGIDIPETLLLNSLQKLAEYRGSYAHSQGKLTQIISASDIVLYLIDTIKLCTTVEKSICDFNLYAQPKSIAENI</sequence>
<accession>A0A4R5MNE3</accession>
<evidence type="ECO:0000313" key="2">
    <source>
        <dbReference type="EMBL" id="TDG37341.1"/>
    </source>
</evidence>
<gene>
    <name evidence="2" type="ORF">EZJ43_04270</name>
</gene>
<dbReference type="AlphaFoldDB" id="A0A4R5MNE3"/>
<dbReference type="Pfam" id="PF18735">
    <property type="entry name" value="HEPN_RiboL-PSP"/>
    <property type="match status" value="1"/>
</dbReference>
<dbReference type="EMBL" id="SJCY01000002">
    <property type="protein sequence ID" value="TDG37341.1"/>
    <property type="molecule type" value="Genomic_DNA"/>
</dbReference>
<dbReference type="InterPro" id="IPR041519">
    <property type="entry name" value="HEPN_RiboL-PSP"/>
</dbReference>
<proteinExistence type="predicted"/>
<organism evidence="2 3">
    <name type="scientific">Pedobacter changchengzhani</name>
    <dbReference type="NCBI Taxonomy" id="2529274"/>
    <lineage>
        <taxon>Bacteria</taxon>
        <taxon>Pseudomonadati</taxon>
        <taxon>Bacteroidota</taxon>
        <taxon>Sphingobacteriia</taxon>
        <taxon>Sphingobacteriales</taxon>
        <taxon>Sphingobacteriaceae</taxon>
        <taxon>Pedobacter</taxon>
    </lineage>
</organism>
<evidence type="ECO:0000313" key="3">
    <source>
        <dbReference type="Proteomes" id="UP000295668"/>
    </source>
</evidence>
<protein>
    <recommendedName>
        <fullName evidence="1">RiboL-PSP-HEPN domain-containing protein</fullName>
    </recommendedName>
</protein>
<reference evidence="2 3" key="1">
    <citation type="submission" date="2019-02" db="EMBL/GenBank/DDBJ databases">
        <title>Pedobacter sp. nov., a novel speices isolated from soil of pinguins habitat in Antarcitica.</title>
        <authorList>
            <person name="He R.-H."/>
        </authorList>
    </citation>
    <scope>NUCLEOTIDE SEQUENCE [LARGE SCALE GENOMIC DNA]</scope>
    <source>
        <strain evidence="2 3">E01020</strain>
    </source>
</reference>
<name>A0A4R5MNE3_9SPHI</name>
<comment type="caution">
    <text evidence="2">The sequence shown here is derived from an EMBL/GenBank/DDBJ whole genome shotgun (WGS) entry which is preliminary data.</text>
</comment>
<dbReference type="OrthoDB" id="893735at2"/>
<dbReference type="Proteomes" id="UP000295668">
    <property type="component" value="Unassembled WGS sequence"/>
</dbReference>